<reference evidence="1" key="1">
    <citation type="submission" date="2024-01" db="EMBL/GenBank/DDBJ databases">
        <authorList>
            <person name="Webb A."/>
        </authorList>
    </citation>
    <scope>NUCLEOTIDE SEQUENCE</scope>
    <source>
        <strain evidence="1">Pm1</strain>
    </source>
</reference>
<protein>
    <submittedName>
        <fullName evidence="1">Uncharacterized protein</fullName>
    </submittedName>
</protein>
<evidence type="ECO:0000313" key="2">
    <source>
        <dbReference type="Proteomes" id="UP001162060"/>
    </source>
</evidence>
<dbReference type="Proteomes" id="UP001162060">
    <property type="component" value="Unassembled WGS sequence"/>
</dbReference>
<comment type="caution">
    <text evidence="1">The sequence shown here is derived from an EMBL/GenBank/DDBJ whole genome shotgun (WGS) entry which is preliminary data.</text>
</comment>
<organism evidence="1 2">
    <name type="scientific">Peronospora matthiolae</name>
    <dbReference type="NCBI Taxonomy" id="2874970"/>
    <lineage>
        <taxon>Eukaryota</taxon>
        <taxon>Sar</taxon>
        <taxon>Stramenopiles</taxon>
        <taxon>Oomycota</taxon>
        <taxon>Peronosporomycetes</taxon>
        <taxon>Peronosporales</taxon>
        <taxon>Peronosporaceae</taxon>
        <taxon>Peronospora</taxon>
    </lineage>
</organism>
<sequence length="100" mass="11855">MKVENRDMYRYFLINCVRPAIKMNTLWGDRHDIIVSVSHVFPDDDEIIAEWHSDGWDVHPRLQPTNFPDYQVLDLGYLRAIRSLQYEQKITAMMAQLQSS</sequence>
<evidence type="ECO:0000313" key="1">
    <source>
        <dbReference type="EMBL" id="CAK7933604.1"/>
    </source>
</evidence>
<name>A0AAV1UFH5_9STRA</name>
<accession>A0AAV1UFH5</accession>
<proteinExistence type="predicted"/>
<dbReference type="AlphaFoldDB" id="A0AAV1UFH5"/>
<gene>
    <name evidence="1" type="ORF">PM001_LOCUS18754</name>
</gene>
<dbReference type="EMBL" id="CAKLBY020000195">
    <property type="protein sequence ID" value="CAK7933604.1"/>
    <property type="molecule type" value="Genomic_DNA"/>
</dbReference>